<name>E6PSC3_9ZZZZ</name>
<dbReference type="Gene3D" id="1.20.120.530">
    <property type="entry name" value="GntR ligand-binding domain-like"/>
    <property type="match status" value="1"/>
</dbReference>
<dbReference type="InterPro" id="IPR036388">
    <property type="entry name" value="WH-like_DNA-bd_sf"/>
</dbReference>
<dbReference type="PANTHER" id="PTHR43537:SF45">
    <property type="entry name" value="GNTR FAMILY REGULATORY PROTEIN"/>
    <property type="match status" value="1"/>
</dbReference>
<sequence>MPIAPITFQAQHRSIQISIPQTSPSLYEQVYSSILEAICGGILRPGDRLNQDELAARLNVSRQPVTQALTVLRSQDFVQDSGRRGLLVAPIRRAFFESLYELRESLDPMAAKLAARHSDKLSRERADALMERGHAALRDGRIAELTSADMSFHMWIYESAGNPLLLETLRLYWNHLRRAMVTVLEPSTVRDRVWDEHARILDAVLSGDQQEAERLSLLHIQQAAQRVVGNLPST</sequence>
<evidence type="ECO:0000256" key="2">
    <source>
        <dbReference type="ARBA" id="ARBA00023125"/>
    </source>
</evidence>
<keyword evidence="1" id="KW-0805">Transcription regulation</keyword>
<dbReference type="AlphaFoldDB" id="E6PSC3"/>
<evidence type="ECO:0000259" key="4">
    <source>
        <dbReference type="PROSITE" id="PS50949"/>
    </source>
</evidence>
<dbReference type="Pfam" id="PF07729">
    <property type="entry name" value="FCD"/>
    <property type="match status" value="1"/>
</dbReference>
<dbReference type="InterPro" id="IPR008920">
    <property type="entry name" value="TF_FadR/GntR_C"/>
</dbReference>
<dbReference type="GO" id="GO:0003700">
    <property type="term" value="F:DNA-binding transcription factor activity"/>
    <property type="evidence" value="ECO:0007669"/>
    <property type="project" value="InterPro"/>
</dbReference>
<dbReference type="InterPro" id="IPR036390">
    <property type="entry name" value="WH_DNA-bd_sf"/>
</dbReference>
<dbReference type="SUPFAM" id="SSF48008">
    <property type="entry name" value="GntR ligand-binding domain-like"/>
    <property type="match status" value="1"/>
</dbReference>
<dbReference type="Pfam" id="PF00392">
    <property type="entry name" value="GntR"/>
    <property type="match status" value="1"/>
</dbReference>
<feature type="domain" description="HTH gntR-type" evidence="4">
    <location>
        <begin position="24"/>
        <end position="91"/>
    </location>
</feature>
<keyword evidence="2" id="KW-0238">DNA-binding</keyword>
<keyword evidence="3" id="KW-0804">Transcription</keyword>
<gene>
    <name evidence="5" type="ORF">CARN2_3306</name>
</gene>
<dbReference type="GO" id="GO:0003677">
    <property type="term" value="F:DNA binding"/>
    <property type="evidence" value="ECO:0007669"/>
    <property type="project" value="UniProtKB-KW"/>
</dbReference>
<dbReference type="SUPFAM" id="SSF46785">
    <property type="entry name" value="Winged helix' DNA-binding domain"/>
    <property type="match status" value="1"/>
</dbReference>
<dbReference type="InterPro" id="IPR000524">
    <property type="entry name" value="Tscrpt_reg_HTH_GntR"/>
</dbReference>
<dbReference type="PROSITE" id="PS50949">
    <property type="entry name" value="HTH_GNTR"/>
    <property type="match status" value="1"/>
</dbReference>
<evidence type="ECO:0000313" key="5">
    <source>
        <dbReference type="EMBL" id="CBH97830.1"/>
    </source>
</evidence>
<accession>E6PSC3</accession>
<protein>
    <submittedName>
        <fullName evidence="5">Transcriptional regulator-like protein protein</fullName>
    </submittedName>
</protein>
<dbReference type="CDD" id="cd07377">
    <property type="entry name" value="WHTH_GntR"/>
    <property type="match status" value="1"/>
</dbReference>
<proteinExistence type="predicted"/>
<dbReference type="InterPro" id="IPR011711">
    <property type="entry name" value="GntR_C"/>
</dbReference>
<comment type="caution">
    <text evidence="5">The sequence shown here is derived from an EMBL/GenBank/DDBJ whole genome shotgun (WGS) entry which is preliminary data.</text>
</comment>
<dbReference type="SMART" id="SM00345">
    <property type="entry name" value="HTH_GNTR"/>
    <property type="match status" value="1"/>
</dbReference>
<reference evidence="5" key="1">
    <citation type="submission" date="2009-10" db="EMBL/GenBank/DDBJ databases">
        <title>Diversity of trophic interactions inside an arsenic-rich microbial ecosystem.</title>
        <authorList>
            <person name="Bertin P.N."/>
            <person name="Heinrich-Salmeron A."/>
            <person name="Pelletier E."/>
            <person name="Goulhen-Chollet F."/>
            <person name="Arsene-Ploetze F."/>
            <person name="Gallien S."/>
            <person name="Calteau A."/>
            <person name="Vallenet D."/>
            <person name="Casiot C."/>
            <person name="Chane-Woon-Ming B."/>
            <person name="Giloteaux L."/>
            <person name="Barakat M."/>
            <person name="Bonnefoy V."/>
            <person name="Bruneel O."/>
            <person name="Chandler M."/>
            <person name="Cleiss J."/>
            <person name="Duran R."/>
            <person name="Elbaz-Poulichet F."/>
            <person name="Fonknechten N."/>
            <person name="Lauga B."/>
            <person name="Mornico D."/>
            <person name="Ortet P."/>
            <person name="Schaeffer C."/>
            <person name="Siguier P."/>
            <person name="Alexander Thil Smith A."/>
            <person name="Van Dorsselaer A."/>
            <person name="Weissenbach J."/>
            <person name="Medigue C."/>
            <person name="Le Paslier D."/>
        </authorList>
    </citation>
    <scope>NUCLEOTIDE SEQUENCE</scope>
</reference>
<dbReference type="Gene3D" id="1.10.10.10">
    <property type="entry name" value="Winged helix-like DNA-binding domain superfamily/Winged helix DNA-binding domain"/>
    <property type="match status" value="1"/>
</dbReference>
<organism evidence="5">
    <name type="scientific">mine drainage metagenome</name>
    <dbReference type="NCBI Taxonomy" id="410659"/>
    <lineage>
        <taxon>unclassified sequences</taxon>
        <taxon>metagenomes</taxon>
        <taxon>ecological metagenomes</taxon>
    </lineage>
</organism>
<evidence type="ECO:0000256" key="3">
    <source>
        <dbReference type="ARBA" id="ARBA00023163"/>
    </source>
</evidence>
<evidence type="ECO:0000256" key="1">
    <source>
        <dbReference type="ARBA" id="ARBA00023015"/>
    </source>
</evidence>
<dbReference type="EMBL" id="CABM01000048">
    <property type="protein sequence ID" value="CBH97830.1"/>
    <property type="molecule type" value="Genomic_DNA"/>
</dbReference>
<dbReference type="PANTHER" id="PTHR43537">
    <property type="entry name" value="TRANSCRIPTIONAL REGULATOR, GNTR FAMILY"/>
    <property type="match status" value="1"/>
</dbReference>
<dbReference type="SMART" id="SM00895">
    <property type="entry name" value="FCD"/>
    <property type="match status" value="1"/>
</dbReference>